<protein>
    <recommendedName>
        <fullName evidence="4 5">Flagellar hook-basal body complex protein FliE</fullName>
    </recommendedName>
</protein>
<dbReference type="PRINTS" id="PR01006">
    <property type="entry name" value="FLGHOOKFLIE"/>
</dbReference>
<keyword evidence="6" id="KW-0282">Flagellum</keyword>
<name>A0A2V3WEF7_9BACI</name>
<evidence type="ECO:0000313" key="7">
    <source>
        <dbReference type="Proteomes" id="UP000247922"/>
    </source>
</evidence>
<dbReference type="EMBL" id="QJJR01000002">
    <property type="protein sequence ID" value="PXW92535.1"/>
    <property type="molecule type" value="Genomic_DNA"/>
</dbReference>
<dbReference type="NCBIfam" id="TIGR00205">
    <property type="entry name" value="fliE"/>
    <property type="match status" value="1"/>
</dbReference>
<dbReference type="AlphaFoldDB" id="A0A2V3WEF7"/>
<evidence type="ECO:0000256" key="3">
    <source>
        <dbReference type="ARBA" id="ARBA00023143"/>
    </source>
</evidence>
<evidence type="ECO:0000313" key="6">
    <source>
        <dbReference type="EMBL" id="PXW92535.1"/>
    </source>
</evidence>
<sequence length="99" mass="10944">MSIQLNMLQSIQPQQSFLKPTTEATSNTSFADTLKGALNEVNQAQLASEQKTEMLVNGEIDDLHDVMITSQKASVSLNLAVQVQGKVIDAYNEMMRMQI</sequence>
<comment type="subcellular location">
    <subcellularLocation>
        <location evidence="1 4">Bacterial flagellum basal body</location>
    </subcellularLocation>
</comment>
<evidence type="ECO:0000256" key="1">
    <source>
        <dbReference type="ARBA" id="ARBA00004117"/>
    </source>
</evidence>
<keyword evidence="6" id="KW-0969">Cilium</keyword>
<dbReference type="Pfam" id="PF02049">
    <property type="entry name" value="FliE"/>
    <property type="match status" value="1"/>
</dbReference>
<dbReference type="RefSeq" id="WP_110250416.1">
    <property type="nucleotide sequence ID" value="NZ_QJJR01000002.1"/>
</dbReference>
<dbReference type="HAMAP" id="MF_00724">
    <property type="entry name" value="FliE"/>
    <property type="match status" value="1"/>
</dbReference>
<gene>
    <name evidence="4" type="primary">fliE</name>
    <name evidence="6" type="ORF">DES38_102116</name>
</gene>
<keyword evidence="3 4" id="KW-0975">Bacterial flagellum</keyword>
<dbReference type="GO" id="GO:0005198">
    <property type="term" value="F:structural molecule activity"/>
    <property type="evidence" value="ECO:0007669"/>
    <property type="project" value="UniProtKB-UniRule"/>
</dbReference>
<keyword evidence="6" id="KW-0966">Cell projection</keyword>
<comment type="caution">
    <text evidence="6">The sequence shown here is derived from an EMBL/GenBank/DDBJ whole genome shotgun (WGS) entry which is preliminary data.</text>
</comment>
<dbReference type="GO" id="GO:0003774">
    <property type="term" value="F:cytoskeletal motor activity"/>
    <property type="evidence" value="ECO:0007669"/>
    <property type="project" value="InterPro"/>
</dbReference>
<evidence type="ECO:0000256" key="5">
    <source>
        <dbReference type="NCBIfam" id="TIGR00205"/>
    </source>
</evidence>
<accession>A0A2V3WEF7</accession>
<dbReference type="GO" id="GO:0071973">
    <property type="term" value="P:bacterial-type flagellum-dependent cell motility"/>
    <property type="evidence" value="ECO:0007669"/>
    <property type="project" value="InterPro"/>
</dbReference>
<dbReference type="PANTHER" id="PTHR34653">
    <property type="match status" value="1"/>
</dbReference>
<dbReference type="Proteomes" id="UP000247922">
    <property type="component" value="Unassembled WGS sequence"/>
</dbReference>
<dbReference type="GO" id="GO:0009425">
    <property type="term" value="C:bacterial-type flagellum basal body"/>
    <property type="evidence" value="ECO:0007669"/>
    <property type="project" value="UniProtKB-SubCell"/>
</dbReference>
<dbReference type="InterPro" id="IPR001624">
    <property type="entry name" value="FliE"/>
</dbReference>
<dbReference type="PANTHER" id="PTHR34653:SF1">
    <property type="entry name" value="FLAGELLAR HOOK-BASAL BODY COMPLEX PROTEIN FLIE"/>
    <property type="match status" value="1"/>
</dbReference>
<keyword evidence="7" id="KW-1185">Reference proteome</keyword>
<comment type="similarity">
    <text evidence="2 4">Belongs to the FliE family.</text>
</comment>
<evidence type="ECO:0000256" key="4">
    <source>
        <dbReference type="HAMAP-Rule" id="MF_00724"/>
    </source>
</evidence>
<proteinExistence type="inferred from homology"/>
<dbReference type="OrthoDB" id="9812413at2"/>
<evidence type="ECO:0000256" key="2">
    <source>
        <dbReference type="ARBA" id="ARBA00009272"/>
    </source>
</evidence>
<reference evidence="6 7" key="1">
    <citation type="submission" date="2018-05" db="EMBL/GenBank/DDBJ databases">
        <title>Genomic Encyclopedia of Type Strains, Phase IV (KMG-IV): sequencing the most valuable type-strain genomes for metagenomic binning, comparative biology and taxonomic classification.</title>
        <authorList>
            <person name="Goeker M."/>
        </authorList>
    </citation>
    <scope>NUCLEOTIDE SEQUENCE [LARGE SCALE GENOMIC DNA]</scope>
    <source>
        <strain evidence="6 7">DSM 22440</strain>
    </source>
</reference>
<organism evidence="6 7">
    <name type="scientific">Streptohalobacillus salinus</name>
    <dbReference type="NCBI Taxonomy" id="621096"/>
    <lineage>
        <taxon>Bacteria</taxon>
        <taxon>Bacillati</taxon>
        <taxon>Bacillota</taxon>
        <taxon>Bacilli</taxon>
        <taxon>Bacillales</taxon>
        <taxon>Bacillaceae</taxon>
        <taxon>Streptohalobacillus</taxon>
    </lineage>
</organism>